<feature type="compositionally biased region" description="Low complexity" evidence="1">
    <location>
        <begin position="211"/>
        <end position="227"/>
    </location>
</feature>
<reference evidence="2" key="2">
    <citation type="submission" date="2021-12" db="EMBL/GenBank/DDBJ databases">
        <title>Resequencing data analysis of finger millet.</title>
        <authorList>
            <person name="Hatakeyama M."/>
            <person name="Aluri S."/>
            <person name="Balachadran M.T."/>
            <person name="Sivarajan S.R."/>
            <person name="Poveda L."/>
            <person name="Shimizu-Inatsugi R."/>
            <person name="Schlapbach R."/>
            <person name="Sreeman S.M."/>
            <person name="Shimizu K.K."/>
        </authorList>
    </citation>
    <scope>NUCLEOTIDE SEQUENCE</scope>
</reference>
<dbReference type="AlphaFoldDB" id="A0AAV5BR04"/>
<evidence type="ECO:0000256" key="1">
    <source>
        <dbReference type="SAM" id="MobiDB-lite"/>
    </source>
</evidence>
<protein>
    <submittedName>
        <fullName evidence="2">Uncharacterized protein</fullName>
    </submittedName>
</protein>
<comment type="caution">
    <text evidence="2">The sequence shown here is derived from an EMBL/GenBank/DDBJ whole genome shotgun (WGS) entry which is preliminary data.</text>
</comment>
<proteinExistence type="predicted"/>
<feature type="region of interest" description="Disordered" evidence="1">
    <location>
        <begin position="159"/>
        <end position="185"/>
    </location>
</feature>
<keyword evidence="3" id="KW-1185">Reference proteome</keyword>
<evidence type="ECO:0000313" key="2">
    <source>
        <dbReference type="EMBL" id="GJM88130.1"/>
    </source>
</evidence>
<sequence>MAAVELARTTSTLPLSSSTRLLRLASLTPLSLYHTRPRSGAFLQRRRRFRAARPPSFDAFLLRWPAALSGGTAPSSRRWVLRAAVADLGGSGGGGSEQPPPPPLAPSSSGDLLLRAAAAAPSSRQQGLRAAAAYLGGSGSGGSERRTWEVAAAPPLLPPPLDAVAATSGNAPSSPSSSRCGGGSEQRMWELAAGPLFSLLLQMRRQLRAADLGGSGGAPSSPSSSRCDGGRDCSGSDAQKRPCVAGLLRIWPAPSSGRRGAVGAMDTAVRTEADGPRWARMGLFFVFLGWSDICMDLIYQYTLLVDGFGK</sequence>
<feature type="region of interest" description="Disordered" evidence="1">
    <location>
        <begin position="90"/>
        <end position="109"/>
    </location>
</feature>
<dbReference type="Proteomes" id="UP001054889">
    <property type="component" value="Unassembled WGS sequence"/>
</dbReference>
<feature type="compositionally biased region" description="Low complexity" evidence="1">
    <location>
        <begin position="162"/>
        <end position="179"/>
    </location>
</feature>
<name>A0AAV5BR04_ELECO</name>
<gene>
    <name evidence="2" type="primary">ga04157</name>
    <name evidence="2" type="ORF">PR202_ga04157</name>
</gene>
<evidence type="ECO:0000313" key="3">
    <source>
        <dbReference type="Proteomes" id="UP001054889"/>
    </source>
</evidence>
<accession>A0AAV5BR04</accession>
<feature type="region of interest" description="Disordered" evidence="1">
    <location>
        <begin position="211"/>
        <end position="233"/>
    </location>
</feature>
<organism evidence="2 3">
    <name type="scientific">Eleusine coracana subsp. coracana</name>
    <dbReference type="NCBI Taxonomy" id="191504"/>
    <lineage>
        <taxon>Eukaryota</taxon>
        <taxon>Viridiplantae</taxon>
        <taxon>Streptophyta</taxon>
        <taxon>Embryophyta</taxon>
        <taxon>Tracheophyta</taxon>
        <taxon>Spermatophyta</taxon>
        <taxon>Magnoliopsida</taxon>
        <taxon>Liliopsida</taxon>
        <taxon>Poales</taxon>
        <taxon>Poaceae</taxon>
        <taxon>PACMAD clade</taxon>
        <taxon>Chloridoideae</taxon>
        <taxon>Cynodonteae</taxon>
        <taxon>Eleusininae</taxon>
        <taxon>Eleusine</taxon>
    </lineage>
</organism>
<dbReference type="EMBL" id="BQKI01000002">
    <property type="protein sequence ID" value="GJM88130.1"/>
    <property type="molecule type" value="Genomic_DNA"/>
</dbReference>
<reference evidence="2" key="1">
    <citation type="journal article" date="2018" name="DNA Res.">
        <title>Multiple hybrid de novo genome assembly of finger millet, an orphan allotetraploid crop.</title>
        <authorList>
            <person name="Hatakeyama M."/>
            <person name="Aluri S."/>
            <person name="Balachadran M.T."/>
            <person name="Sivarajan S.R."/>
            <person name="Patrignani A."/>
            <person name="Gruter S."/>
            <person name="Poveda L."/>
            <person name="Shimizu-Inatsugi R."/>
            <person name="Baeten J."/>
            <person name="Francoijs K.J."/>
            <person name="Nataraja K.N."/>
            <person name="Reddy Y.A.N."/>
            <person name="Phadnis S."/>
            <person name="Ravikumar R.L."/>
            <person name="Schlapbach R."/>
            <person name="Sreeman S.M."/>
            <person name="Shimizu K.K."/>
        </authorList>
    </citation>
    <scope>NUCLEOTIDE SEQUENCE</scope>
</reference>